<dbReference type="Proteomes" id="UP000595823">
    <property type="component" value="Chromosome"/>
</dbReference>
<evidence type="ECO:0000313" key="4">
    <source>
        <dbReference type="Proteomes" id="UP000595823"/>
    </source>
</evidence>
<evidence type="ECO:0000256" key="1">
    <source>
        <dbReference type="SAM" id="MobiDB-lite"/>
    </source>
</evidence>
<evidence type="ECO:0000259" key="2">
    <source>
        <dbReference type="Pfam" id="PF20591"/>
    </source>
</evidence>
<accession>A0A7T7CCF0</accession>
<dbReference type="AlphaFoldDB" id="A0A7T7CCF0"/>
<dbReference type="KEGG" id="scia:HUG15_15980"/>
<feature type="domain" description="DUF6792" evidence="2">
    <location>
        <begin position="27"/>
        <end position="230"/>
    </location>
</feature>
<feature type="compositionally biased region" description="Basic and acidic residues" evidence="1">
    <location>
        <begin position="1"/>
        <end position="21"/>
    </location>
</feature>
<sequence>MLLDESTRNKLTDLQYERPDDGTTFDTDSVKTVINQQKGLDLDTQNINIYSSSDEQLGPSGGFDGHALHLYNPDQNINDVYYIFRGTEVQDLHDIVYNAIGIGSGTNTEQLQAAERFFGNVEGKIQDHLEYEEYNNLTRMGDGHSLGGNLVVSLALLTKNFTDVRGLNDAPVNVQHLIDHDQDFSDYLEIKVGDDINDISEDELSRLALDFYSDEAKNISHTRVRGEALYPQSIPDTLFIGNEVHYIGDPDISHFPDMLAKQDITWRDYVLPNGHSPFHKRTHNKGIDRLHNDLGHLGENMTVDDIVNHVENPSLSTLGLAARLGVIGFSDRHEIVSFLLNPYMLSNFSDAASVWDTLHKHSMETFIDYFDNGPHPIQSFHQVIDPVSGERIKLSADVLLIALNHMRKALETKRDAMQKLHNYWETEVPEITSSHRSTVNSLMDDKEASGRAFVTEEHSIGWMENLQPGLQAKGVQFERSFDPLSEAVDSSLEQAMERYQIEINHLDQLQERFSQHMNTLFEADEDVSRQIQMLGG</sequence>
<evidence type="ECO:0000313" key="3">
    <source>
        <dbReference type="EMBL" id="QQK76919.1"/>
    </source>
</evidence>
<dbReference type="EMBL" id="CP054705">
    <property type="protein sequence ID" value="QQK76919.1"/>
    <property type="molecule type" value="Genomic_DNA"/>
</dbReference>
<dbReference type="InterPro" id="IPR046742">
    <property type="entry name" value="DUF6792"/>
</dbReference>
<organism evidence="3 4">
    <name type="scientific">Salicibibacter cibarius</name>
    <dbReference type="NCBI Taxonomy" id="2743000"/>
    <lineage>
        <taxon>Bacteria</taxon>
        <taxon>Bacillati</taxon>
        <taxon>Bacillota</taxon>
        <taxon>Bacilli</taxon>
        <taxon>Bacillales</taxon>
        <taxon>Bacillaceae</taxon>
        <taxon>Salicibibacter</taxon>
    </lineage>
</organism>
<reference evidence="3 4" key="1">
    <citation type="submission" date="2020-06" db="EMBL/GenBank/DDBJ databases">
        <title>Genomic analysis of Salicibibacter sp. NKC5-3.</title>
        <authorList>
            <person name="Oh Y.J."/>
        </authorList>
    </citation>
    <scope>NUCLEOTIDE SEQUENCE [LARGE SCALE GENOMIC DNA]</scope>
    <source>
        <strain evidence="3 4">NKC5-3</strain>
    </source>
</reference>
<dbReference type="RefSeq" id="WP_200124045.1">
    <property type="nucleotide sequence ID" value="NZ_CP054705.1"/>
</dbReference>
<feature type="region of interest" description="Disordered" evidence="1">
    <location>
        <begin position="1"/>
        <end position="24"/>
    </location>
</feature>
<protein>
    <recommendedName>
        <fullName evidence="2">DUF6792 domain-containing protein</fullName>
    </recommendedName>
</protein>
<dbReference type="Pfam" id="PF20591">
    <property type="entry name" value="DUF6792"/>
    <property type="match status" value="1"/>
</dbReference>
<gene>
    <name evidence="3" type="ORF">HUG15_15980</name>
</gene>
<proteinExistence type="predicted"/>
<keyword evidence="4" id="KW-1185">Reference proteome</keyword>
<name>A0A7T7CCF0_9BACI</name>